<evidence type="ECO:0000313" key="4">
    <source>
        <dbReference type="Proteomes" id="UP000604391"/>
    </source>
</evidence>
<accession>A0A832X526</accession>
<feature type="compositionally biased region" description="Basic residues" evidence="2">
    <location>
        <begin position="252"/>
        <end position="262"/>
    </location>
</feature>
<protein>
    <submittedName>
        <fullName evidence="3">Uncharacterized protein</fullName>
    </submittedName>
</protein>
<proteinExistence type="predicted"/>
<dbReference type="EMBL" id="DVAD01000007">
    <property type="protein sequence ID" value="HIJ99449.1"/>
    <property type="molecule type" value="Genomic_DNA"/>
</dbReference>
<evidence type="ECO:0000313" key="3">
    <source>
        <dbReference type="EMBL" id="HIJ99449.1"/>
    </source>
</evidence>
<name>A0A832X526_9ARCH</name>
<gene>
    <name evidence="3" type="ORF">H1011_01330</name>
</gene>
<feature type="coiled-coil region" evidence="1">
    <location>
        <begin position="164"/>
        <end position="220"/>
    </location>
</feature>
<keyword evidence="4" id="KW-1185">Reference proteome</keyword>
<organism evidence="3 4">
    <name type="scientific">Candidatus Undinarchaeum marinum</name>
    <dbReference type="NCBI Taxonomy" id="2756141"/>
    <lineage>
        <taxon>Archaea</taxon>
        <taxon>Candidatus Undinarchaeota</taxon>
        <taxon>Candidatus Undinarchaeia</taxon>
        <taxon>Candidatus Undinarchaeales</taxon>
        <taxon>Candidatus Undinarchaeaceae</taxon>
        <taxon>Candidatus Undinarchaeum</taxon>
    </lineage>
</organism>
<dbReference type="AlphaFoldDB" id="A0A832X526"/>
<keyword evidence="1" id="KW-0175">Coiled coil</keyword>
<evidence type="ECO:0000256" key="2">
    <source>
        <dbReference type="SAM" id="MobiDB-lite"/>
    </source>
</evidence>
<sequence length="262" mass="29142">MGLLDKFKKKKEDLIDDELMKDLGVPDLPLAPKPPKPSQTIAPKPRVAPIPKIPAKLPAPISRPSPTKPAQLSEKQVAKLPLFMKVENYQKVVGELKTLVDSLNNIGTTLNEMSNLEHEHEEALGRWRQQLDITKDQVHKLLSDMPETGRLKALVSAKTKTKSQEKIKKELTDLKKGMSEEEKKDSTIVQKEIKDMRSGITSLHDEMNRLHLELKTLNNLTQLSSSQVVGGIKEKAKAATPANIPLPSSRKPSLKKSKAKAL</sequence>
<reference evidence="3 4" key="1">
    <citation type="journal article" name="Nat. Commun.">
        <title>Undinarchaeota illuminate DPANN phylogeny and the impact of gene transfer on archaeal evolution.</title>
        <authorList>
            <person name="Dombrowski N."/>
            <person name="Williams T.A."/>
            <person name="Sun J."/>
            <person name="Woodcroft B.J."/>
            <person name="Lee J.H."/>
            <person name="Minh B.Q."/>
            <person name="Rinke C."/>
            <person name="Spang A."/>
        </authorList>
    </citation>
    <scope>NUCLEOTIDE SEQUENCE [LARGE SCALE GENOMIC DNA]</scope>
    <source>
        <strain evidence="3">MAG_bin17</strain>
    </source>
</reference>
<comment type="caution">
    <text evidence="3">The sequence shown here is derived from an EMBL/GenBank/DDBJ whole genome shotgun (WGS) entry which is preliminary data.</text>
</comment>
<evidence type="ECO:0000256" key="1">
    <source>
        <dbReference type="SAM" id="Coils"/>
    </source>
</evidence>
<feature type="region of interest" description="Disordered" evidence="2">
    <location>
        <begin position="237"/>
        <end position="262"/>
    </location>
</feature>
<dbReference type="Proteomes" id="UP000604391">
    <property type="component" value="Unassembled WGS sequence"/>
</dbReference>
<feature type="region of interest" description="Disordered" evidence="2">
    <location>
        <begin position="24"/>
        <end position="72"/>
    </location>
</feature>